<dbReference type="STRING" id="105785.A0A2J7QCX1"/>
<dbReference type="Proteomes" id="UP000235965">
    <property type="component" value="Unassembled WGS sequence"/>
</dbReference>
<dbReference type="EMBL" id="NEVH01015858">
    <property type="protein sequence ID" value="PNF26425.1"/>
    <property type="molecule type" value="Genomic_DNA"/>
</dbReference>
<dbReference type="AlphaFoldDB" id="A0A2J7QCX1"/>
<proteinExistence type="predicted"/>
<dbReference type="InParanoid" id="A0A2J7QCX1"/>
<feature type="domain" description="Endonuclease/exonuclease/phosphatase" evidence="1">
    <location>
        <begin position="11"/>
        <end position="119"/>
    </location>
</feature>
<name>A0A2J7QCX1_9NEOP</name>
<organism evidence="2 3">
    <name type="scientific">Cryptotermes secundus</name>
    <dbReference type="NCBI Taxonomy" id="105785"/>
    <lineage>
        <taxon>Eukaryota</taxon>
        <taxon>Metazoa</taxon>
        <taxon>Ecdysozoa</taxon>
        <taxon>Arthropoda</taxon>
        <taxon>Hexapoda</taxon>
        <taxon>Insecta</taxon>
        <taxon>Pterygota</taxon>
        <taxon>Neoptera</taxon>
        <taxon>Polyneoptera</taxon>
        <taxon>Dictyoptera</taxon>
        <taxon>Blattodea</taxon>
        <taxon>Blattoidea</taxon>
        <taxon>Termitoidae</taxon>
        <taxon>Kalotermitidae</taxon>
        <taxon>Cryptotermitinae</taxon>
        <taxon>Cryptotermes</taxon>
    </lineage>
</organism>
<accession>A0A2J7QCX1</accession>
<reference evidence="2 3" key="1">
    <citation type="submission" date="2017-12" db="EMBL/GenBank/DDBJ databases">
        <title>Hemimetabolous genomes reveal molecular basis of termite eusociality.</title>
        <authorList>
            <person name="Harrison M.C."/>
            <person name="Jongepier E."/>
            <person name="Robertson H.M."/>
            <person name="Arning N."/>
            <person name="Bitard-Feildel T."/>
            <person name="Chao H."/>
            <person name="Childers C.P."/>
            <person name="Dinh H."/>
            <person name="Doddapaneni H."/>
            <person name="Dugan S."/>
            <person name="Gowin J."/>
            <person name="Greiner C."/>
            <person name="Han Y."/>
            <person name="Hu H."/>
            <person name="Hughes D.S.T."/>
            <person name="Huylmans A.-K."/>
            <person name="Kemena C."/>
            <person name="Kremer L.P.M."/>
            <person name="Lee S.L."/>
            <person name="Lopez-Ezquerra A."/>
            <person name="Mallet L."/>
            <person name="Monroy-Kuhn J.M."/>
            <person name="Moser A."/>
            <person name="Murali S.C."/>
            <person name="Muzny D.M."/>
            <person name="Otani S."/>
            <person name="Piulachs M.-D."/>
            <person name="Poelchau M."/>
            <person name="Qu J."/>
            <person name="Schaub F."/>
            <person name="Wada-Katsumata A."/>
            <person name="Worley K.C."/>
            <person name="Xie Q."/>
            <person name="Ylla G."/>
            <person name="Poulsen M."/>
            <person name="Gibbs R.A."/>
            <person name="Schal C."/>
            <person name="Richards S."/>
            <person name="Belles X."/>
            <person name="Korb J."/>
            <person name="Bornberg-Bauer E."/>
        </authorList>
    </citation>
    <scope>NUCLEOTIDE SEQUENCE [LARGE SCALE GENOMIC DNA]</scope>
    <source>
        <tissue evidence="2">Whole body</tissue>
    </source>
</reference>
<dbReference type="InterPro" id="IPR005135">
    <property type="entry name" value="Endo/exonuclease/phosphatase"/>
</dbReference>
<dbReference type="Gene3D" id="3.60.10.10">
    <property type="entry name" value="Endonuclease/exonuclease/phosphatase"/>
    <property type="match status" value="1"/>
</dbReference>
<keyword evidence="3" id="KW-1185">Reference proteome</keyword>
<dbReference type="GO" id="GO:0003824">
    <property type="term" value="F:catalytic activity"/>
    <property type="evidence" value="ECO:0007669"/>
    <property type="project" value="InterPro"/>
</dbReference>
<evidence type="ECO:0000313" key="3">
    <source>
        <dbReference type="Proteomes" id="UP000235965"/>
    </source>
</evidence>
<dbReference type="PANTHER" id="PTHR33776">
    <property type="entry name" value="ENDO/EXONUCLEASE/PHOSPHATASE DOMAIN-CONTAINING PROTEIN"/>
    <property type="match status" value="1"/>
</dbReference>
<evidence type="ECO:0000313" key="2">
    <source>
        <dbReference type="EMBL" id="PNF26425.1"/>
    </source>
</evidence>
<sequence length="284" mass="32205">ISAVELIDLKIIVVCIYRSPMSNVDSFLELLETTISKIAKKACFLILCGDWNINLLTDTTHQKALVSLLLSNDLVNTVPCPMRVTSSSSSLIDVMITNKIFYPSVTNVMEMGFSDHFAVVMDVTVNLPSTSNIIIKRVFSQNSIDMFNCHLASESWNEVYSQSDVNRAYSYFLSKFTMYFNRFFPLKEVSRKKGNKLCWIIEGIKVSRQKLQLLRLLKRKLILSASALNYIKKYQSTYKNILFAARKRANDHIIANSSNSTKALWNIIKKETGKGCISNPTIAL</sequence>
<dbReference type="PANTHER" id="PTHR33776:SF4">
    <property type="entry name" value="ENDONUCLEASE_EXONUCLEASE_PHOSPHATASE DOMAIN-CONTAINING PROTEIN"/>
    <property type="match status" value="1"/>
</dbReference>
<dbReference type="InterPro" id="IPR036691">
    <property type="entry name" value="Endo/exonu/phosph_ase_sf"/>
</dbReference>
<feature type="non-terminal residue" evidence="2">
    <location>
        <position position="1"/>
    </location>
</feature>
<comment type="caution">
    <text evidence="2">The sequence shown here is derived from an EMBL/GenBank/DDBJ whole genome shotgun (WGS) entry which is preliminary data.</text>
</comment>
<dbReference type="SUPFAM" id="SSF56219">
    <property type="entry name" value="DNase I-like"/>
    <property type="match status" value="1"/>
</dbReference>
<protein>
    <recommendedName>
        <fullName evidence="1">Endonuclease/exonuclease/phosphatase domain-containing protein</fullName>
    </recommendedName>
</protein>
<gene>
    <name evidence="2" type="ORF">B7P43_G16604</name>
</gene>
<dbReference type="OrthoDB" id="6774216at2759"/>
<evidence type="ECO:0000259" key="1">
    <source>
        <dbReference type="Pfam" id="PF14529"/>
    </source>
</evidence>
<dbReference type="Pfam" id="PF14529">
    <property type="entry name" value="Exo_endo_phos_2"/>
    <property type="match status" value="1"/>
</dbReference>